<keyword evidence="5" id="KW-1185">Reference proteome</keyword>
<evidence type="ECO:0000313" key="5">
    <source>
        <dbReference type="Proteomes" id="UP000198406"/>
    </source>
</evidence>
<feature type="compositionally biased region" description="Basic residues" evidence="2">
    <location>
        <begin position="382"/>
        <end position="394"/>
    </location>
</feature>
<feature type="coiled-coil region" evidence="1">
    <location>
        <begin position="299"/>
        <end position="333"/>
    </location>
</feature>
<feature type="transmembrane region" description="Helical" evidence="3">
    <location>
        <begin position="608"/>
        <end position="628"/>
    </location>
</feature>
<keyword evidence="1" id="KW-0175">Coiled coil</keyword>
<accession>A0A1Z5K349</accession>
<dbReference type="InParanoid" id="A0A1Z5K349"/>
<dbReference type="Proteomes" id="UP000198406">
    <property type="component" value="Unassembled WGS sequence"/>
</dbReference>
<organism evidence="4 5">
    <name type="scientific">Fistulifera solaris</name>
    <name type="common">Oleaginous diatom</name>
    <dbReference type="NCBI Taxonomy" id="1519565"/>
    <lineage>
        <taxon>Eukaryota</taxon>
        <taxon>Sar</taxon>
        <taxon>Stramenopiles</taxon>
        <taxon>Ochrophyta</taxon>
        <taxon>Bacillariophyta</taxon>
        <taxon>Bacillariophyceae</taxon>
        <taxon>Bacillariophycidae</taxon>
        <taxon>Naviculales</taxon>
        <taxon>Naviculaceae</taxon>
        <taxon>Fistulifera</taxon>
    </lineage>
</organism>
<feature type="region of interest" description="Disordered" evidence="2">
    <location>
        <begin position="51"/>
        <end position="266"/>
    </location>
</feature>
<keyword evidence="3" id="KW-0472">Membrane</keyword>
<evidence type="ECO:0000256" key="1">
    <source>
        <dbReference type="SAM" id="Coils"/>
    </source>
</evidence>
<comment type="caution">
    <text evidence="4">The sequence shown here is derived from an EMBL/GenBank/DDBJ whole genome shotgun (WGS) entry which is preliminary data.</text>
</comment>
<feature type="compositionally biased region" description="Low complexity" evidence="2">
    <location>
        <begin position="370"/>
        <end position="381"/>
    </location>
</feature>
<keyword evidence="3" id="KW-1133">Transmembrane helix</keyword>
<evidence type="ECO:0000256" key="2">
    <source>
        <dbReference type="SAM" id="MobiDB-lite"/>
    </source>
</evidence>
<dbReference type="OrthoDB" id="49487at2759"/>
<feature type="region of interest" description="Disordered" evidence="2">
    <location>
        <begin position="365"/>
        <end position="402"/>
    </location>
</feature>
<feature type="transmembrane region" description="Helical" evidence="3">
    <location>
        <begin position="635"/>
        <end position="656"/>
    </location>
</feature>
<reference evidence="4 5" key="1">
    <citation type="journal article" date="2015" name="Plant Cell">
        <title>Oil accumulation by the oleaginous diatom Fistulifera solaris as revealed by the genome and transcriptome.</title>
        <authorList>
            <person name="Tanaka T."/>
            <person name="Maeda Y."/>
            <person name="Veluchamy A."/>
            <person name="Tanaka M."/>
            <person name="Abida H."/>
            <person name="Marechal E."/>
            <person name="Bowler C."/>
            <person name="Muto M."/>
            <person name="Sunaga Y."/>
            <person name="Tanaka M."/>
            <person name="Yoshino T."/>
            <person name="Taniguchi T."/>
            <person name="Fukuda Y."/>
            <person name="Nemoto M."/>
            <person name="Matsumoto M."/>
            <person name="Wong P.S."/>
            <person name="Aburatani S."/>
            <person name="Fujibuchi W."/>
        </authorList>
    </citation>
    <scope>NUCLEOTIDE SEQUENCE [LARGE SCALE GENOMIC DNA]</scope>
    <source>
        <strain evidence="4 5">JPCC DA0580</strain>
    </source>
</reference>
<feature type="compositionally biased region" description="Basic and acidic residues" evidence="2">
    <location>
        <begin position="219"/>
        <end position="231"/>
    </location>
</feature>
<feature type="region of interest" description="Disordered" evidence="2">
    <location>
        <begin position="1"/>
        <end position="38"/>
    </location>
</feature>
<proteinExistence type="predicted"/>
<keyword evidence="3" id="KW-0812">Transmembrane</keyword>
<dbReference type="AlphaFoldDB" id="A0A1Z5K349"/>
<feature type="compositionally biased region" description="Pro residues" evidence="2">
    <location>
        <begin position="132"/>
        <end position="147"/>
    </location>
</feature>
<name>A0A1Z5K349_FISSO</name>
<protein>
    <submittedName>
        <fullName evidence="4">Uncharacterized protein</fullName>
    </submittedName>
</protein>
<evidence type="ECO:0000256" key="3">
    <source>
        <dbReference type="SAM" id="Phobius"/>
    </source>
</evidence>
<sequence>MQTAVSPGHPMSQPLKKMRAGGTPKHDSNATDNQVDEAIAYRREQIRMLQQQREKSSVLNMARSQLAVPQMPSRGRLEVRHSDLFPTAPKSDKKLQPAATILEGPQAETLARRLDASFSGENPSSRSRSAPPVRPPPPPPKPGPPPSVSFAPQESRPIPQPPASLPISPAKMSAVSFSEEPPAPVATPAFKSFPMNKGTPHVSKVNGGNTQYAGVTPFPDKHAETPKEEVNTTKAGATPFPFKTQADTPVTSAPSPPDMLQENQPPKSMASANRMEILRNMKEVAKSLTTDSTTSQTPELRMQKELIRAENEKADALKQVAKLQDEVKQLQRRTAPSMEDIVRLADREGDAAAVKLARGQVSGRPTIGFLSPKMSSPMLMSPRRRHVPTPHPKRNKQDPSVVPDRDALIRATKDTVHEYESDKATFIVRRPYGVASERELWFGAGQQTSKLYEMSADATKASTLEVVARINADSSLLALYGEDNVRHQLADGSDWIEYKNAENEPLGNILYIDREANEREYDLDSIYLTARTVREHYCTAISTMIFASQHMANGATEPTSPPPVVASKTPGRDVGVNTDAVTVEPQKEKKIVEKKKTAPPPPPEEANIVILFMGMFFDLIKTILWTIFIGLPVRILLATTVSSATIVLLATVWMYYGDFGIGGLYSEMHSRPGLV</sequence>
<gene>
    <name evidence="4" type="ORF">FisN_3Hh530</name>
</gene>
<dbReference type="EMBL" id="BDSP01000150">
    <property type="protein sequence ID" value="GAX20619.1"/>
    <property type="molecule type" value="Genomic_DNA"/>
</dbReference>
<evidence type="ECO:0000313" key="4">
    <source>
        <dbReference type="EMBL" id="GAX20619.1"/>
    </source>
</evidence>